<dbReference type="FunFam" id="1.20.58.340:FF:000004">
    <property type="entry name" value="Magnesium transport protein CorA"/>
    <property type="match status" value="1"/>
</dbReference>
<dbReference type="Pfam" id="PF01544">
    <property type="entry name" value="CorA"/>
    <property type="match status" value="1"/>
</dbReference>
<evidence type="ECO:0000256" key="4">
    <source>
        <dbReference type="ARBA" id="ARBA00022475"/>
    </source>
</evidence>
<keyword evidence="6" id="KW-0460">Magnesium</keyword>
<evidence type="ECO:0000256" key="12">
    <source>
        <dbReference type="SAM" id="MobiDB-lite"/>
    </source>
</evidence>
<feature type="region of interest" description="Disordered" evidence="12">
    <location>
        <begin position="1"/>
        <end position="46"/>
    </location>
</feature>
<evidence type="ECO:0000256" key="3">
    <source>
        <dbReference type="ARBA" id="ARBA00022448"/>
    </source>
</evidence>
<keyword evidence="4" id="KW-1003">Cell membrane</keyword>
<dbReference type="PANTHER" id="PTHR46494:SF1">
    <property type="entry name" value="CORA FAMILY METAL ION TRANSPORTER (EUROFUNG)"/>
    <property type="match status" value="1"/>
</dbReference>
<dbReference type="SUPFAM" id="SSF144083">
    <property type="entry name" value="Magnesium transport protein CorA, transmembrane region"/>
    <property type="match status" value="1"/>
</dbReference>
<dbReference type="GO" id="GO:0015095">
    <property type="term" value="F:magnesium ion transmembrane transporter activity"/>
    <property type="evidence" value="ECO:0007669"/>
    <property type="project" value="TreeGrafter"/>
</dbReference>
<dbReference type="Proteomes" id="UP000031675">
    <property type="component" value="Unassembled WGS sequence"/>
</dbReference>
<dbReference type="OrthoDB" id="9803416at2"/>
<dbReference type="GO" id="GO:0005886">
    <property type="term" value="C:plasma membrane"/>
    <property type="evidence" value="ECO:0007669"/>
    <property type="project" value="UniProtKB-SubCell"/>
</dbReference>
<evidence type="ECO:0000256" key="13">
    <source>
        <dbReference type="SAM" id="Phobius"/>
    </source>
</evidence>
<gene>
    <name evidence="14" type="ORF">LP52_24590</name>
</gene>
<dbReference type="CDD" id="cd12830">
    <property type="entry name" value="MtCorA-like"/>
    <property type="match status" value="1"/>
</dbReference>
<evidence type="ECO:0000256" key="1">
    <source>
        <dbReference type="ARBA" id="ARBA00004651"/>
    </source>
</evidence>
<comment type="function">
    <text evidence="11">Mediates influx of magnesium ions. Alternates between open and closed states. Activated by low cytoplasmic Mg(2+) levels. Inactive when cytoplasmic Mg(2+) levels are high.</text>
</comment>
<dbReference type="EMBL" id="JROO01000063">
    <property type="protein sequence ID" value="KIH96489.1"/>
    <property type="molecule type" value="Genomic_DNA"/>
</dbReference>
<dbReference type="InterPro" id="IPR002523">
    <property type="entry name" value="MgTranspt_CorA/ZnTranspt_ZntB"/>
</dbReference>
<reference evidence="15" key="1">
    <citation type="journal article" date="2015" name="Chem. Biol.">
        <title>Structure, bioactivity, and resistance mechanism of streptomonomicin, an unusual lasso Peptide from an understudied halophilic actinomycete.</title>
        <authorList>
            <person name="Metelev M."/>
            <person name="Tietz J.I."/>
            <person name="Melby J.O."/>
            <person name="Blair P.M."/>
            <person name="Zhu L."/>
            <person name="Livnat I."/>
            <person name="Severinov K."/>
            <person name="Mitchell D.A."/>
        </authorList>
    </citation>
    <scope>NUCLEOTIDE SEQUENCE [LARGE SCALE GENOMIC DNA]</scope>
    <source>
        <strain evidence="15">YIM 90003</strain>
    </source>
</reference>
<dbReference type="SUPFAM" id="SSF143865">
    <property type="entry name" value="CorA soluble domain-like"/>
    <property type="match status" value="1"/>
</dbReference>
<dbReference type="AlphaFoldDB" id="A0A0C2FBJ0"/>
<dbReference type="GO" id="GO:0015087">
    <property type="term" value="F:cobalt ion transmembrane transporter activity"/>
    <property type="evidence" value="ECO:0007669"/>
    <property type="project" value="TreeGrafter"/>
</dbReference>
<evidence type="ECO:0000313" key="15">
    <source>
        <dbReference type="Proteomes" id="UP000031675"/>
    </source>
</evidence>
<name>A0A0C2FBJ0_9ACTN</name>
<sequence>MAQRNRLAWLPGIRGTQQHRRATRPRPPEYSMDPRPDDTGGPAPPVQDSVIDAAVYVDGERQEAPTQLRDLAELHRRTPDDEGAMVWIGLLRPSSAQLLTAAEEFGLHELAVEDAIVAHQRPKLERYGDTLFVVLKSAIYLDASEEVRFGELHLFMGRHFVLTVRHNQAPDLSAVRRRLEGDPKLLERGSEAVLYAILDAVVDGYAPVVAGLQNDIDEIETQVFQGDIAVSRRIYELSREVIEFQRAARPLLPMLRSLNDAFEEFGADEELRRYLRDVADHATTVAERVDGFREMLQSILTVNATLVSEAQNEEVRRVTEASYLQGEQVKKISAWAAILFAPSLVGGIYGMNFDHMPELDWALGYPMALLVMVGISVTLYVVFKWRRWM</sequence>
<dbReference type="PANTHER" id="PTHR46494">
    <property type="entry name" value="CORA FAMILY METAL ION TRANSPORTER (EUROFUNG)"/>
    <property type="match status" value="1"/>
</dbReference>
<protein>
    <submittedName>
        <fullName evidence="14">Transporter</fullName>
    </submittedName>
</protein>
<proteinExistence type="inferred from homology"/>
<organism evidence="14 15">
    <name type="scientific">Streptomonospora alba</name>
    <dbReference type="NCBI Taxonomy" id="183763"/>
    <lineage>
        <taxon>Bacteria</taxon>
        <taxon>Bacillati</taxon>
        <taxon>Actinomycetota</taxon>
        <taxon>Actinomycetes</taxon>
        <taxon>Streptosporangiales</taxon>
        <taxon>Nocardiopsidaceae</taxon>
        <taxon>Streptomonospora</taxon>
    </lineage>
</organism>
<comment type="catalytic activity">
    <reaction evidence="10">
        <text>Mg(2+)(in) = Mg(2+)(out)</text>
        <dbReference type="Rhea" id="RHEA:29827"/>
        <dbReference type="ChEBI" id="CHEBI:18420"/>
    </reaction>
</comment>
<keyword evidence="3" id="KW-0813">Transport</keyword>
<accession>A0A0C2FBJ0</accession>
<keyword evidence="8" id="KW-0406">Ion transport</keyword>
<evidence type="ECO:0000313" key="14">
    <source>
        <dbReference type="EMBL" id="KIH96489.1"/>
    </source>
</evidence>
<comment type="similarity">
    <text evidence="2">Belongs to the CorA metal ion transporter (MIT) (TC 1.A.35) family.</text>
</comment>
<dbReference type="InterPro" id="IPR045863">
    <property type="entry name" value="CorA_TM1_TM2"/>
</dbReference>
<evidence type="ECO:0000256" key="7">
    <source>
        <dbReference type="ARBA" id="ARBA00022989"/>
    </source>
</evidence>
<keyword evidence="7 13" id="KW-1133">Transmembrane helix</keyword>
<dbReference type="GO" id="GO:0000287">
    <property type="term" value="F:magnesium ion binding"/>
    <property type="evidence" value="ECO:0007669"/>
    <property type="project" value="TreeGrafter"/>
</dbReference>
<evidence type="ECO:0000256" key="8">
    <source>
        <dbReference type="ARBA" id="ARBA00023065"/>
    </source>
</evidence>
<keyword evidence="15" id="KW-1185">Reference proteome</keyword>
<feature type="transmembrane region" description="Helical" evidence="13">
    <location>
        <begin position="332"/>
        <end position="351"/>
    </location>
</feature>
<evidence type="ECO:0000256" key="10">
    <source>
        <dbReference type="ARBA" id="ARBA00034269"/>
    </source>
</evidence>
<dbReference type="GO" id="GO:0050897">
    <property type="term" value="F:cobalt ion binding"/>
    <property type="evidence" value="ECO:0007669"/>
    <property type="project" value="TreeGrafter"/>
</dbReference>
<keyword evidence="9 13" id="KW-0472">Membrane</keyword>
<keyword evidence="5 13" id="KW-0812">Transmembrane</keyword>
<evidence type="ECO:0000256" key="11">
    <source>
        <dbReference type="ARBA" id="ARBA00045497"/>
    </source>
</evidence>
<dbReference type="Gene3D" id="3.30.460.20">
    <property type="entry name" value="CorA soluble domain-like"/>
    <property type="match status" value="1"/>
</dbReference>
<dbReference type="InterPro" id="IPR045861">
    <property type="entry name" value="CorA_cytoplasmic_dom"/>
</dbReference>
<evidence type="ECO:0000256" key="9">
    <source>
        <dbReference type="ARBA" id="ARBA00023136"/>
    </source>
</evidence>
<dbReference type="Gene3D" id="1.20.58.340">
    <property type="entry name" value="Magnesium transport protein CorA, transmembrane region"/>
    <property type="match status" value="2"/>
</dbReference>
<evidence type="ECO:0000256" key="2">
    <source>
        <dbReference type="ARBA" id="ARBA00009765"/>
    </source>
</evidence>
<evidence type="ECO:0000256" key="6">
    <source>
        <dbReference type="ARBA" id="ARBA00022842"/>
    </source>
</evidence>
<feature type="transmembrane region" description="Helical" evidence="13">
    <location>
        <begin position="363"/>
        <end position="383"/>
    </location>
</feature>
<comment type="caution">
    <text evidence="14">The sequence shown here is derived from an EMBL/GenBank/DDBJ whole genome shotgun (WGS) entry which is preliminary data.</text>
</comment>
<dbReference type="STRING" id="183763.LP52_24590"/>
<evidence type="ECO:0000256" key="5">
    <source>
        <dbReference type="ARBA" id="ARBA00022692"/>
    </source>
</evidence>
<dbReference type="RefSeq" id="WP_040276796.1">
    <property type="nucleotide sequence ID" value="NZ_JROO01000063.1"/>
</dbReference>
<comment type="subcellular location">
    <subcellularLocation>
        <location evidence="1">Cell membrane</location>
        <topology evidence="1">Multi-pass membrane protein</topology>
    </subcellularLocation>
</comment>